<evidence type="ECO:0000256" key="2">
    <source>
        <dbReference type="PROSITE-ProRule" id="PRU00335"/>
    </source>
</evidence>
<dbReference type="Pfam" id="PF00440">
    <property type="entry name" value="TetR_N"/>
    <property type="match status" value="1"/>
</dbReference>
<dbReference type="InterPro" id="IPR050109">
    <property type="entry name" value="HTH-type_TetR-like_transc_reg"/>
</dbReference>
<evidence type="ECO:0000259" key="3">
    <source>
        <dbReference type="PROSITE" id="PS50977"/>
    </source>
</evidence>
<dbReference type="PANTHER" id="PTHR30055:SF146">
    <property type="entry name" value="HTH-TYPE TRANSCRIPTIONAL DUAL REGULATOR CECR"/>
    <property type="match status" value="1"/>
</dbReference>
<gene>
    <name evidence="4" type="ORF">AVDCRST_MAG17-696</name>
</gene>
<dbReference type="Gene3D" id="1.10.357.10">
    <property type="entry name" value="Tetracycline Repressor, domain 2"/>
    <property type="match status" value="1"/>
</dbReference>
<dbReference type="InterPro" id="IPR009057">
    <property type="entry name" value="Homeodomain-like_sf"/>
</dbReference>
<keyword evidence="1 2" id="KW-0238">DNA-binding</keyword>
<feature type="DNA-binding region" description="H-T-H motif" evidence="2">
    <location>
        <begin position="38"/>
        <end position="57"/>
    </location>
</feature>
<dbReference type="PANTHER" id="PTHR30055">
    <property type="entry name" value="HTH-TYPE TRANSCRIPTIONAL REGULATOR RUTR"/>
    <property type="match status" value="1"/>
</dbReference>
<name>A0A6J4S588_9ACTN</name>
<reference evidence="4" key="1">
    <citation type="submission" date="2020-02" db="EMBL/GenBank/DDBJ databases">
        <authorList>
            <person name="Meier V. D."/>
        </authorList>
    </citation>
    <scope>NUCLEOTIDE SEQUENCE</scope>
    <source>
        <strain evidence="4">AVDCRST_MAG17</strain>
    </source>
</reference>
<proteinExistence type="predicted"/>
<dbReference type="EMBL" id="CADCVV010000053">
    <property type="protein sequence ID" value="CAA9489633.1"/>
    <property type="molecule type" value="Genomic_DNA"/>
</dbReference>
<feature type="domain" description="HTH tetR-type" evidence="3">
    <location>
        <begin position="15"/>
        <end position="75"/>
    </location>
</feature>
<dbReference type="GO" id="GO:0000976">
    <property type="term" value="F:transcription cis-regulatory region binding"/>
    <property type="evidence" value="ECO:0007669"/>
    <property type="project" value="TreeGrafter"/>
</dbReference>
<dbReference type="InterPro" id="IPR001647">
    <property type="entry name" value="HTH_TetR"/>
</dbReference>
<organism evidence="4">
    <name type="scientific">uncultured Solirubrobacterales bacterium</name>
    <dbReference type="NCBI Taxonomy" id="768556"/>
    <lineage>
        <taxon>Bacteria</taxon>
        <taxon>Bacillati</taxon>
        <taxon>Actinomycetota</taxon>
        <taxon>Thermoleophilia</taxon>
        <taxon>Solirubrobacterales</taxon>
        <taxon>environmental samples</taxon>
    </lineage>
</organism>
<sequence length="208" mass="21928">MTAGAPTPYPVAARELLRATLLDGMGEQLRARPWSQVTMADVATAAGVSRPTLYKEFGSRRDLARAYVLREVDRFLGAVEGAVTAHLDDPATALAAAFDVFLVAAAEDPLVRAIVSSEDGDELLPLVTTQGEPVLERATESLAGLLVRGWPEVGEGDARLLAECVARLAISFAALPTGPARMTGTAVASLLSPYVEQVLARSRDDEAA</sequence>
<dbReference type="Pfam" id="PF18556">
    <property type="entry name" value="TetR_C_35"/>
    <property type="match status" value="1"/>
</dbReference>
<dbReference type="GO" id="GO:0003700">
    <property type="term" value="F:DNA-binding transcription factor activity"/>
    <property type="evidence" value="ECO:0007669"/>
    <property type="project" value="TreeGrafter"/>
</dbReference>
<dbReference type="SUPFAM" id="SSF46689">
    <property type="entry name" value="Homeodomain-like"/>
    <property type="match status" value="1"/>
</dbReference>
<evidence type="ECO:0000256" key="1">
    <source>
        <dbReference type="ARBA" id="ARBA00023125"/>
    </source>
</evidence>
<dbReference type="AlphaFoldDB" id="A0A6J4S588"/>
<evidence type="ECO:0000313" key="4">
    <source>
        <dbReference type="EMBL" id="CAA9489633.1"/>
    </source>
</evidence>
<accession>A0A6J4S588</accession>
<dbReference type="InterPro" id="IPR040611">
    <property type="entry name" value="AlkX_C"/>
</dbReference>
<dbReference type="PROSITE" id="PS50977">
    <property type="entry name" value="HTH_TETR_2"/>
    <property type="match status" value="1"/>
</dbReference>
<protein>
    <recommendedName>
        <fullName evidence="3">HTH tetR-type domain-containing protein</fullName>
    </recommendedName>
</protein>